<dbReference type="Pfam" id="PF13700">
    <property type="entry name" value="DUF4158"/>
    <property type="match status" value="1"/>
</dbReference>
<dbReference type="InterPro" id="IPR047653">
    <property type="entry name" value="Tn3-like_transpos"/>
</dbReference>
<evidence type="ECO:0000256" key="1">
    <source>
        <dbReference type="ARBA" id="ARBA00009402"/>
    </source>
</evidence>
<gene>
    <name evidence="7" type="ORF">phytr_10110</name>
</gene>
<name>A0A2P1P9J9_9RICK</name>
<keyword evidence="3" id="KW-0238">DNA-binding</keyword>
<feature type="domain" description="Tn3 transposase DDE" evidence="5">
    <location>
        <begin position="594"/>
        <end position="986"/>
    </location>
</feature>
<comment type="similarity">
    <text evidence="1">Belongs to the transposase 7 family.</text>
</comment>
<dbReference type="AlphaFoldDB" id="A0A2P1P9J9"/>
<sequence length="1017" mass="118886">MARLKILSQDSLNSLYEIPNLNEEDRKNIFALDEADQSYLGQLNSIPVKVNYILHLGYFRIAQYFFTFTFQKVREDVWFILKTYFPGSKFPKKQIGSRQYYANRQFILKKYGMILYSKSFEGKLSKYLEQVVRQHAAPRYLFDTALDYCHQHKVIRPSYFILQELISDSLQTERKRLSHKLYRLMDSKLRQDLDKLLAKKDLFYQITLIKRDQKNFTTHEIRSSVEKNRLLVDIYKKTDQIIKSLDISEQNVSYYAELALQYSAYDLKELKRSNLIRLYLLCYVHHRFLKINDHLIASFIHRLNEYVNNADEYQKEMIYQAQMSDCHNRNLAADILSLHINKKIADQDLRKTAFKIVAKNDFQQFIQKVRALHMNPDYYRWQYYKSHAHAIKQNTRLVFKVLDFQTQSKSLQDAISFLKTHFSSNKPFSDYKFDEIPIEFIPSKMKRYIITKNKEAKNIKTVDADCYEFMLYMHIAKGIRKGDVTIKDSLTYTSLDDELIPKSEWESNKANILQSIKNQLISTDIETILTHFEALIAEGYKTVNQKISSGNSKIKIKYNEKGEVLSWRMPYRKLDDILSNPFYENMTFTDIAQILKFANHHTSFIKQFTHILPIYSKKEPDLASISACIVAKGTGNDIYKMKDICDLKEQELTSTHNNFIRHSALVEASDTIINKVAKLPIFEKYTLTDYGIHASVDGQKLETRYNTIQARYSSKYYGLGKGVSAYTLFANCLPLCTKVIGANEHESYYLLDVLKSNTSSVEISSVSGDMHSINRVNFALLYMFGYRFMPRFTHLDQKANSLMVSFDDPNSKHYQDYLIKPSKKVNKALIIKERDNILRILATLAIKKNTQANIVRKLSSYKSNDTLKALISLDKIVMTLYLLDYIEDEEMRKCVYRSLNRSESYNQLRSAIAKVSGRKLIGKTEIELVTNNECSRLLAMCIIFYNASILSGIYEHCRSKGMLKECKNIIRLSPVAWQHISLIGKYEFKKENPLLDLQELVSQSLNNLQNIRLKGRH</sequence>
<keyword evidence="4" id="KW-0233">DNA recombination</keyword>
<dbReference type="NCBIfam" id="NF033527">
    <property type="entry name" value="transpos_Tn3"/>
    <property type="match status" value="1"/>
</dbReference>
<evidence type="ECO:0000259" key="5">
    <source>
        <dbReference type="Pfam" id="PF01526"/>
    </source>
</evidence>
<protein>
    <submittedName>
        <fullName evidence="7">Putative transposase</fullName>
    </submittedName>
</protein>
<dbReference type="GO" id="GO:0004803">
    <property type="term" value="F:transposase activity"/>
    <property type="evidence" value="ECO:0007669"/>
    <property type="project" value="InterPro"/>
</dbReference>
<dbReference type="GO" id="GO:0006313">
    <property type="term" value="P:DNA transposition"/>
    <property type="evidence" value="ECO:0007669"/>
    <property type="project" value="InterPro"/>
</dbReference>
<organism evidence="7 8">
    <name type="scientific">Candidatus Phycorickettsia trachydisci</name>
    <dbReference type="NCBI Taxonomy" id="2115978"/>
    <lineage>
        <taxon>Bacteria</taxon>
        <taxon>Pseudomonadati</taxon>
        <taxon>Pseudomonadota</taxon>
        <taxon>Alphaproteobacteria</taxon>
        <taxon>Rickettsiales</taxon>
        <taxon>Rickettsiaceae</taxon>
        <taxon>Candidatus Phycorickettsia</taxon>
    </lineage>
</organism>
<evidence type="ECO:0000259" key="6">
    <source>
        <dbReference type="Pfam" id="PF13700"/>
    </source>
</evidence>
<accession>A0A2P1P9J9</accession>
<evidence type="ECO:0000313" key="7">
    <source>
        <dbReference type="EMBL" id="AVP87939.1"/>
    </source>
</evidence>
<keyword evidence="8" id="KW-1185">Reference proteome</keyword>
<dbReference type="KEGG" id="ptc:phytr_10110"/>
<evidence type="ECO:0000313" key="8">
    <source>
        <dbReference type="Proteomes" id="UP000241762"/>
    </source>
</evidence>
<reference evidence="7 8" key="1">
    <citation type="submission" date="2018-03" db="EMBL/GenBank/DDBJ databases">
        <title>A gene transfer event suggests a long-term partnership between eustigmatophyte algae and a novel lineage of endosymbiotic bacteria.</title>
        <authorList>
            <person name="Yurchenko T."/>
            <person name="Sevcikova T."/>
            <person name="Pribyl P."/>
            <person name="El Karkouri K."/>
            <person name="Klimes V."/>
            <person name="Amaral R."/>
            <person name="Zbrankova V."/>
            <person name="Kim E."/>
            <person name="Raoult D."/>
            <person name="Santos L.M.A."/>
            <person name="Elias M."/>
        </authorList>
    </citation>
    <scope>NUCLEOTIDE SEQUENCE [LARGE SCALE GENOMIC DNA]</scope>
    <source>
        <strain evidence="7">CCALA 838</strain>
    </source>
</reference>
<keyword evidence="2" id="KW-0815">Transposition</keyword>
<dbReference type="Proteomes" id="UP000241762">
    <property type="component" value="Chromosome"/>
</dbReference>
<dbReference type="EMBL" id="CP027845">
    <property type="protein sequence ID" value="AVP87939.1"/>
    <property type="molecule type" value="Genomic_DNA"/>
</dbReference>
<feature type="domain" description="DUF4158" evidence="6">
    <location>
        <begin position="6"/>
        <end position="167"/>
    </location>
</feature>
<dbReference type="GO" id="GO:0003677">
    <property type="term" value="F:DNA binding"/>
    <property type="evidence" value="ECO:0007669"/>
    <property type="project" value="UniProtKB-KW"/>
</dbReference>
<dbReference type="InterPro" id="IPR025296">
    <property type="entry name" value="DUF4158"/>
</dbReference>
<dbReference type="OrthoDB" id="7281829at2"/>
<evidence type="ECO:0000256" key="2">
    <source>
        <dbReference type="ARBA" id="ARBA00022578"/>
    </source>
</evidence>
<proteinExistence type="inferred from homology"/>
<dbReference type="RefSeq" id="WP_106874773.1">
    <property type="nucleotide sequence ID" value="NZ_CP027845.1"/>
</dbReference>
<dbReference type="Pfam" id="PF01526">
    <property type="entry name" value="DDE_Tnp_Tn3"/>
    <property type="match status" value="1"/>
</dbReference>
<evidence type="ECO:0000256" key="3">
    <source>
        <dbReference type="ARBA" id="ARBA00023125"/>
    </source>
</evidence>
<dbReference type="InterPro" id="IPR002513">
    <property type="entry name" value="Tn3_Tnp_DDE_dom"/>
</dbReference>
<evidence type="ECO:0000256" key="4">
    <source>
        <dbReference type="ARBA" id="ARBA00023172"/>
    </source>
</evidence>